<dbReference type="AlphaFoldDB" id="A0A2I0AIU0"/>
<evidence type="ECO:0000313" key="1">
    <source>
        <dbReference type="EMBL" id="PKA55469.1"/>
    </source>
</evidence>
<reference evidence="1 2" key="1">
    <citation type="journal article" date="2017" name="Nature">
        <title>The Apostasia genome and the evolution of orchids.</title>
        <authorList>
            <person name="Zhang G.Q."/>
            <person name="Liu K.W."/>
            <person name="Li Z."/>
            <person name="Lohaus R."/>
            <person name="Hsiao Y.Y."/>
            <person name="Niu S.C."/>
            <person name="Wang J.Y."/>
            <person name="Lin Y.C."/>
            <person name="Xu Q."/>
            <person name="Chen L.J."/>
            <person name="Yoshida K."/>
            <person name="Fujiwara S."/>
            <person name="Wang Z.W."/>
            <person name="Zhang Y.Q."/>
            <person name="Mitsuda N."/>
            <person name="Wang M."/>
            <person name="Liu G.H."/>
            <person name="Pecoraro L."/>
            <person name="Huang H.X."/>
            <person name="Xiao X.J."/>
            <person name="Lin M."/>
            <person name="Wu X.Y."/>
            <person name="Wu W.L."/>
            <person name="Chen Y.Y."/>
            <person name="Chang S.B."/>
            <person name="Sakamoto S."/>
            <person name="Ohme-Takagi M."/>
            <person name="Yagi M."/>
            <person name="Zeng S.J."/>
            <person name="Shen C.Y."/>
            <person name="Yeh C.M."/>
            <person name="Luo Y.B."/>
            <person name="Tsai W.C."/>
            <person name="Van de Peer Y."/>
            <person name="Liu Z.J."/>
        </authorList>
    </citation>
    <scope>NUCLEOTIDE SEQUENCE [LARGE SCALE GENOMIC DNA]</scope>
    <source>
        <strain evidence="2">cv. Shenzhen</strain>
        <tissue evidence="1">Stem</tissue>
    </source>
</reference>
<evidence type="ECO:0000313" key="2">
    <source>
        <dbReference type="Proteomes" id="UP000236161"/>
    </source>
</evidence>
<dbReference type="OrthoDB" id="682198at2759"/>
<name>A0A2I0AIU0_9ASPA</name>
<proteinExistence type="predicted"/>
<sequence>MNSLADELVKGEKGDAQGILAPAYDNHEVFNVDSNSGSWMDGIKRFLQTEELPTDKREARKL</sequence>
<gene>
    <name evidence="1" type="ORF">AXF42_Ash006671</name>
</gene>
<protein>
    <submittedName>
        <fullName evidence="1">Uncharacterized protein</fullName>
    </submittedName>
</protein>
<keyword evidence="2" id="KW-1185">Reference proteome</keyword>
<accession>A0A2I0AIU0</accession>
<dbReference type="EMBL" id="KZ451979">
    <property type="protein sequence ID" value="PKA55469.1"/>
    <property type="molecule type" value="Genomic_DNA"/>
</dbReference>
<dbReference type="Proteomes" id="UP000236161">
    <property type="component" value="Unassembled WGS sequence"/>
</dbReference>
<organism evidence="1 2">
    <name type="scientific">Apostasia shenzhenica</name>
    <dbReference type="NCBI Taxonomy" id="1088818"/>
    <lineage>
        <taxon>Eukaryota</taxon>
        <taxon>Viridiplantae</taxon>
        <taxon>Streptophyta</taxon>
        <taxon>Embryophyta</taxon>
        <taxon>Tracheophyta</taxon>
        <taxon>Spermatophyta</taxon>
        <taxon>Magnoliopsida</taxon>
        <taxon>Liliopsida</taxon>
        <taxon>Asparagales</taxon>
        <taxon>Orchidaceae</taxon>
        <taxon>Apostasioideae</taxon>
        <taxon>Apostasia</taxon>
    </lineage>
</organism>